<accession>A0A074YZ60</accession>
<sequence length="171" mass="19264">MFELHLRPHYQILLEGQIATFYHQPLCVLICMLVRSIISWSCDKAFVGRDARTQSRAILHHHIPGTSEPITTGIIQTIIDRRGDWNPTAESANLHPKETCATSGFELAYETSGPTVYPTLTANTDIHVFDDDDDDDDDDDLDDDDDDDDDGDDDDDDDDDDDTTKHLRSKA</sequence>
<reference evidence="2 3" key="1">
    <citation type="submission" date="2013-11" db="EMBL/GenBank/DDBJ databases">
        <title>Opisthorchis viverrini - life in the bile duct.</title>
        <authorList>
            <person name="Young N.D."/>
            <person name="Nagarajan N."/>
            <person name="Lin S.J."/>
            <person name="Korhonen P.K."/>
            <person name="Jex A.R."/>
            <person name="Hall R.S."/>
            <person name="Safavi-Hemami H."/>
            <person name="Kaewkong W."/>
            <person name="Bertrand D."/>
            <person name="Gao S."/>
            <person name="Seet Q."/>
            <person name="Wongkham S."/>
            <person name="Teh B.T."/>
            <person name="Wongkham C."/>
            <person name="Intapan P.M."/>
            <person name="Maleewong W."/>
            <person name="Yang X."/>
            <person name="Hu M."/>
            <person name="Wang Z."/>
            <person name="Hofmann A."/>
            <person name="Sternberg P.W."/>
            <person name="Tan P."/>
            <person name="Wang J."/>
            <person name="Gasser R.B."/>
        </authorList>
    </citation>
    <scope>NUCLEOTIDE SEQUENCE [LARGE SCALE GENOMIC DNA]</scope>
</reference>
<dbReference type="Proteomes" id="UP000054324">
    <property type="component" value="Unassembled WGS sequence"/>
</dbReference>
<evidence type="ECO:0000256" key="1">
    <source>
        <dbReference type="SAM" id="MobiDB-lite"/>
    </source>
</evidence>
<dbReference type="CTD" id="20329585"/>
<dbReference type="AlphaFoldDB" id="A0A074YZ60"/>
<name>A0A074YZ60_OPIVI</name>
<evidence type="ECO:0000313" key="3">
    <source>
        <dbReference type="Proteomes" id="UP000054324"/>
    </source>
</evidence>
<organism evidence="2 3">
    <name type="scientific">Opisthorchis viverrini</name>
    <name type="common">Southeast Asian liver fluke</name>
    <dbReference type="NCBI Taxonomy" id="6198"/>
    <lineage>
        <taxon>Eukaryota</taxon>
        <taxon>Metazoa</taxon>
        <taxon>Spiralia</taxon>
        <taxon>Lophotrochozoa</taxon>
        <taxon>Platyhelminthes</taxon>
        <taxon>Trematoda</taxon>
        <taxon>Digenea</taxon>
        <taxon>Opisthorchiida</taxon>
        <taxon>Opisthorchiata</taxon>
        <taxon>Opisthorchiidae</taxon>
        <taxon>Opisthorchis</taxon>
    </lineage>
</organism>
<keyword evidence="3" id="KW-1185">Reference proteome</keyword>
<dbReference type="InterPro" id="IPR016024">
    <property type="entry name" value="ARM-type_fold"/>
</dbReference>
<dbReference type="EMBL" id="KL597113">
    <property type="protein sequence ID" value="KER19963.1"/>
    <property type="molecule type" value="Genomic_DNA"/>
</dbReference>
<evidence type="ECO:0000313" key="2">
    <source>
        <dbReference type="EMBL" id="KER19963.1"/>
    </source>
</evidence>
<feature type="region of interest" description="Disordered" evidence="1">
    <location>
        <begin position="127"/>
        <end position="171"/>
    </location>
</feature>
<feature type="non-terminal residue" evidence="2">
    <location>
        <position position="171"/>
    </location>
</feature>
<dbReference type="GeneID" id="20329585"/>
<dbReference type="KEGG" id="ovi:T265_15420"/>
<dbReference type="RefSeq" id="XP_009176292.1">
    <property type="nucleotide sequence ID" value="XM_009178028.1"/>
</dbReference>
<gene>
    <name evidence="2" type="ORF">T265_15420</name>
</gene>
<proteinExistence type="predicted"/>
<dbReference type="SUPFAM" id="SSF48371">
    <property type="entry name" value="ARM repeat"/>
    <property type="match status" value="1"/>
</dbReference>
<protein>
    <submittedName>
        <fullName evidence="2">Uncharacterized protein</fullName>
    </submittedName>
</protein>
<feature type="compositionally biased region" description="Acidic residues" evidence="1">
    <location>
        <begin position="130"/>
        <end position="162"/>
    </location>
</feature>
<dbReference type="OrthoDB" id="10540280at2759"/>